<evidence type="ECO:0000313" key="3">
    <source>
        <dbReference type="Proteomes" id="UP000838412"/>
    </source>
</evidence>
<reference evidence="2" key="1">
    <citation type="submission" date="2022-01" db="EMBL/GenBank/DDBJ databases">
        <authorList>
            <person name="Braso-Vives M."/>
        </authorList>
    </citation>
    <scope>NUCLEOTIDE SEQUENCE</scope>
</reference>
<dbReference type="OrthoDB" id="10147608at2759"/>
<name>A0A8J9YJP7_BRALA</name>
<gene>
    <name evidence="2" type="primary">Hypp512</name>
    <name evidence="2" type="ORF">BLAG_LOCUS1774</name>
</gene>
<dbReference type="Proteomes" id="UP000838412">
    <property type="component" value="Chromosome 1"/>
</dbReference>
<keyword evidence="3" id="KW-1185">Reference proteome</keyword>
<feature type="region of interest" description="Disordered" evidence="1">
    <location>
        <begin position="61"/>
        <end position="99"/>
    </location>
</feature>
<dbReference type="EMBL" id="OV696686">
    <property type="protein sequence ID" value="CAH1232805.1"/>
    <property type="molecule type" value="Genomic_DNA"/>
</dbReference>
<protein>
    <submittedName>
        <fullName evidence="2">Hypp512 protein</fullName>
    </submittedName>
</protein>
<dbReference type="AlphaFoldDB" id="A0A8J9YJP7"/>
<accession>A0A8J9YJP7</accession>
<organism evidence="2 3">
    <name type="scientific">Branchiostoma lanceolatum</name>
    <name type="common">Common lancelet</name>
    <name type="synonym">Amphioxus lanceolatum</name>
    <dbReference type="NCBI Taxonomy" id="7740"/>
    <lineage>
        <taxon>Eukaryota</taxon>
        <taxon>Metazoa</taxon>
        <taxon>Chordata</taxon>
        <taxon>Cephalochordata</taxon>
        <taxon>Leptocardii</taxon>
        <taxon>Amphioxiformes</taxon>
        <taxon>Branchiostomatidae</taxon>
        <taxon>Branchiostoma</taxon>
    </lineage>
</organism>
<proteinExistence type="predicted"/>
<evidence type="ECO:0000313" key="2">
    <source>
        <dbReference type="EMBL" id="CAH1232805.1"/>
    </source>
</evidence>
<feature type="compositionally biased region" description="Low complexity" evidence="1">
    <location>
        <begin position="67"/>
        <end position="79"/>
    </location>
</feature>
<evidence type="ECO:0000256" key="1">
    <source>
        <dbReference type="SAM" id="MobiDB-lite"/>
    </source>
</evidence>
<sequence>MEKGKLRQDLLARSTHVSKLVSSFEALTSQPCHAAAGITPVLTLPDADQVLSRRSVRDIKDELEGKASTTSSESAASVSPHRPPKPHLIGDTAGATSDDVEPAAEDLLRSLVLGDAAGNTKVTVMPSRTQSVAGKDAVRPNKPPRIRSATAEYAQRALAVRQEQLLRTLLMGLPVDQTSQTTITVTPRKPVRRQSLAVKLVEPAPTQHLTDAATKATESTPVLRPHFVLYRNNFGQFGFSLLTTFTPDMERCHLVFQAADSIATLPTGRLVAVDFQSVQDKTAAELHDIVNRSTESVRLRIQQLSLPLEVLQEMVADQVSPVTYTYQEYADYYRQRRAHPARRWVKRKLRGVARALSRFRGAFTSCWR</sequence>